<gene>
    <name evidence="2" type="ORF">GP644_10350</name>
</gene>
<evidence type="ECO:0000313" key="2">
    <source>
        <dbReference type="EMBL" id="KAE9630078.1"/>
    </source>
</evidence>
<organism evidence="2 3">
    <name type="scientific">Parasedimentitalea maritima</name>
    <dbReference type="NCBI Taxonomy" id="2578117"/>
    <lineage>
        <taxon>Bacteria</taxon>
        <taxon>Pseudomonadati</taxon>
        <taxon>Pseudomonadota</taxon>
        <taxon>Alphaproteobacteria</taxon>
        <taxon>Rhodobacterales</taxon>
        <taxon>Paracoccaceae</taxon>
        <taxon>Parasedimentitalea</taxon>
    </lineage>
</organism>
<keyword evidence="1" id="KW-1133">Transmembrane helix</keyword>
<proteinExistence type="predicted"/>
<dbReference type="AlphaFoldDB" id="A0A6A4RAS5"/>
<sequence>MKIPYSVTVAGQRYAGDSISLMQIHAQATEGGMLGNGTRHIAIINFAFESFVLSLHPEVMVISEDVQGKSVFQFTDPTGGHLPQLRYIVNSHIGGDFVSVDGMISYTGPSAPKKPKGEARGHSLMNRVRSLGVAALSVLLIVVAGSVLLQRYSTSYEMHPVFVERAGQKMRATAAGQISYLNPNAAKGEVLYSVNANTGNVLNFTMPCDCEVVVTKGISDGTTVLQTDLILTIYVNTSLIRAQTLMSIEGLNRAMNGDQVHMDLNDGRSIPVEVIASEATTAASLRGDVFVPVELVSEEGALTTKDIGKSARLRLSKGLLGL</sequence>
<keyword evidence="1" id="KW-0812">Transmembrane</keyword>
<evidence type="ECO:0000313" key="3">
    <source>
        <dbReference type="Proteomes" id="UP000441586"/>
    </source>
</evidence>
<feature type="transmembrane region" description="Helical" evidence="1">
    <location>
        <begin position="130"/>
        <end position="149"/>
    </location>
</feature>
<dbReference type="Proteomes" id="UP000441586">
    <property type="component" value="Unassembled WGS sequence"/>
</dbReference>
<dbReference type="EMBL" id="WSFO01000005">
    <property type="protein sequence ID" value="KAE9630078.1"/>
    <property type="molecule type" value="Genomic_DNA"/>
</dbReference>
<comment type="caution">
    <text evidence="2">The sequence shown here is derived from an EMBL/GenBank/DDBJ whole genome shotgun (WGS) entry which is preliminary data.</text>
</comment>
<evidence type="ECO:0000256" key="1">
    <source>
        <dbReference type="SAM" id="Phobius"/>
    </source>
</evidence>
<protein>
    <submittedName>
        <fullName evidence="2">Uncharacterized protein</fullName>
    </submittedName>
</protein>
<name>A0A6A4RAS5_9RHOB</name>
<reference evidence="2 3" key="1">
    <citation type="submission" date="2019-12" db="EMBL/GenBank/DDBJ databases">
        <authorList>
            <person name="Zhang Y.-J."/>
        </authorList>
    </citation>
    <scope>NUCLEOTIDE SEQUENCE [LARGE SCALE GENOMIC DNA]</scope>
    <source>
        <strain evidence="2 3">H18S-6</strain>
    </source>
</reference>
<accession>A0A6A4RAS5</accession>
<keyword evidence="1" id="KW-0472">Membrane</keyword>